<name>A0A067M7N5_BOTB1</name>
<feature type="region of interest" description="Disordered" evidence="1">
    <location>
        <begin position="52"/>
        <end position="73"/>
    </location>
</feature>
<evidence type="ECO:0000313" key="2">
    <source>
        <dbReference type="EMBL" id="KDQ11584.1"/>
    </source>
</evidence>
<evidence type="ECO:0000313" key="3">
    <source>
        <dbReference type="Proteomes" id="UP000027195"/>
    </source>
</evidence>
<reference evidence="3" key="1">
    <citation type="journal article" date="2014" name="Proc. Natl. Acad. Sci. U.S.A.">
        <title>Extensive sampling of basidiomycete genomes demonstrates inadequacy of the white-rot/brown-rot paradigm for wood decay fungi.</title>
        <authorList>
            <person name="Riley R."/>
            <person name="Salamov A.A."/>
            <person name="Brown D.W."/>
            <person name="Nagy L.G."/>
            <person name="Floudas D."/>
            <person name="Held B.W."/>
            <person name="Levasseur A."/>
            <person name="Lombard V."/>
            <person name="Morin E."/>
            <person name="Otillar R."/>
            <person name="Lindquist E.A."/>
            <person name="Sun H."/>
            <person name="LaButti K.M."/>
            <person name="Schmutz J."/>
            <person name="Jabbour D."/>
            <person name="Luo H."/>
            <person name="Baker S.E."/>
            <person name="Pisabarro A.G."/>
            <person name="Walton J.D."/>
            <person name="Blanchette R.A."/>
            <person name="Henrissat B."/>
            <person name="Martin F."/>
            <person name="Cullen D."/>
            <person name="Hibbett D.S."/>
            <person name="Grigoriev I.V."/>
        </authorList>
    </citation>
    <scope>NUCLEOTIDE SEQUENCE [LARGE SCALE GENOMIC DNA]</scope>
    <source>
        <strain evidence="3">FD-172 SS1</strain>
    </source>
</reference>
<dbReference type="HOGENOM" id="CLU_1586216_0_0_1"/>
<gene>
    <name evidence="2" type="ORF">BOTBODRAFT_453145</name>
</gene>
<dbReference type="Proteomes" id="UP000027195">
    <property type="component" value="Unassembled WGS sequence"/>
</dbReference>
<dbReference type="AlphaFoldDB" id="A0A067M7N5"/>
<feature type="region of interest" description="Disordered" evidence="1">
    <location>
        <begin position="90"/>
        <end position="121"/>
    </location>
</feature>
<protein>
    <submittedName>
        <fullName evidence="2">Uncharacterized protein</fullName>
    </submittedName>
</protein>
<proteinExistence type="predicted"/>
<organism evidence="2 3">
    <name type="scientific">Botryobasidium botryosum (strain FD-172 SS1)</name>
    <dbReference type="NCBI Taxonomy" id="930990"/>
    <lineage>
        <taxon>Eukaryota</taxon>
        <taxon>Fungi</taxon>
        <taxon>Dikarya</taxon>
        <taxon>Basidiomycota</taxon>
        <taxon>Agaricomycotina</taxon>
        <taxon>Agaricomycetes</taxon>
        <taxon>Cantharellales</taxon>
        <taxon>Botryobasidiaceae</taxon>
        <taxon>Botryobasidium</taxon>
    </lineage>
</organism>
<feature type="compositionally biased region" description="Low complexity" evidence="1">
    <location>
        <begin position="90"/>
        <end position="105"/>
    </location>
</feature>
<dbReference type="InParanoid" id="A0A067M7N5"/>
<feature type="compositionally biased region" description="Low complexity" evidence="1">
    <location>
        <begin position="57"/>
        <end position="73"/>
    </location>
</feature>
<dbReference type="EMBL" id="KL198057">
    <property type="protein sequence ID" value="KDQ11584.1"/>
    <property type="molecule type" value="Genomic_DNA"/>
</dbReference>
<accession>A0A067M7N5</accession>
<keyword evidence="3" id="KW-1185">Reference proteome</keyword>
<evidence type="ECO:0000256" key="1">
    <source>
        <dbReference type="SAM" id="MobiDB-lite"/>
    </source>
</evidence>
<sequence>MTGINIGAPRPLELPLSHRIPATRLQRRRRPLQTSELPLRCYSEFKRRQRRPRCLLPSMSSTTPSSPRGRPMPTCRPATLVCAALCSSSPSARRPWLRPSSSSRPPRVHGRADSGRSPRSLQRGFCPLEALEHGFTSPPGGRIGRRWLCLYFMGELQAVRSILPYAKG</sequence>